<dbReference type="GeneID" id="110803592"/>
<evidence type="ECO:0000313" key="1">
    <source>
        <dbReference type="Proteomes" id="UP000813463"/>
    </source>
</evidence>
<accession>A0A9R0JBN0</accession>
<proteinExistence type="predicted"/>
<protein>
    <recommendedName>
        <fullName evidence="3">Aminotransferase-like plant mobile domain-containing protein</fullName>
    </recommendedName>
</protein>
<sequence>MEEQHITQKRRKIHEINNNNNSESSLTRRIKMFCPAASKVAEIMAWEDQRLDLGKIARVFGLEPETLKLNGHFISRGVDLIASSVTWRSLLSFFCSKGLSTGTDSSDALVVDGKLFNSGIKRGRDSGPVVENGVNCVNLQEEGGGTGRINKKLKENQMDKFGDSIALKRKICLENVSPLIKRNRVNGSYSDEFSIGHEESEYSISKLRCGYQLRDTVKRTREDEVVASSCKRAR</sequence>
<reference evidence="2" key="2">
    <citation type="submission" date="2025-08" db="UniProtKB">
        <authorList>
            <consortium name="RefSeq"/>
        </authorList>
    </citation>
    <scope>IDENTIFICATION</scope>
    <source>
        <tissue evidence="2">Leaf</tissue>
    </source>
</reference>
<keyword evidence="1" id="KW-1185">Reference proteome</keyword>
<dbReference type="PANTHER" id="PTHR39104:SF1">
    <property type="entry name" value="AMINO ACID-LIGASE"/>
    <property type="match status" value="1"/>
</dbReference>
<name>A0A9R0JBN0_SPIOL</name>
<reference evidence="1" key="1">
    <citation type="journal article" date="2021" name="Nat. Commun.">
        <title>Genomic analyses provide insights into spinach domestication and the genetic basis of agronomic traits.</title>
        <authorList>
            <person name="Cai X."/>
            <person name="Sun X."/>
            <person name="Xu C."/>
            <person name="Sun H."/>
            <person name="Wang X."/>
            <person name="Ge C."/>
            <person name="Zhang Z."/>
            <person name="Wang Q."/>
            <person name="Fei Z."/>
            <person name="Jiao C."/>
            <person name="Wang Q."/>
        </authorList>
    </citation>
    <scope>NUCLEOTIDE SEQUENCE [LARGE SCALE GENOMIC DNA]</scope>
    <source>
        <strain evidence="1">cv. Varoflay</strain>
    </source>
</reference>
<dbReference type="RefSeq" id="XP_021864816.1">
    <property type="nucleotide sequence ID" value="XM_022009124.2"/>
</dbReference>
<evidence type="ECO:0000313" key="2">
    <source>
        <dbReference type="RefSeq" id="XP_021864816.1"/>
    </source>
</evidence>
<dbReference type="OrthoDB" id="751983at2759"/>
<evidence type="ECO:0008006" key="3">
    <source>
        <dbReference type="Google" id="ProtNLM"/>
    </source>
</evidence>
<dbReference type="AlphaFoldDB" id="A0A9R0JBN0"/>
<organism evidence="1 2">
    <name type="scientific">Spinacia oleracea</name>
    <name type="common">Spinach</name>
    <dbReference type="NCBI Taxonomy" id="3562"/>
    <lineage>
        <taxon>Eukaryota</taxon>
        <taxon>Viridiplantae</taxon>
        <taxon>Streptophyta</taxon>
        <taxon>Embryophyta</taxon>
        <taxon>Tracheophyta</taxon>
        <taxon>Spermatophyta</taxon>
        <taxon>Magnoliopsida</taxon>
        <taxon>eudicotyledons</taxon>
        <taxon>Gunneridae</taxon>
        <taxon>Pentapetalae</taxon>
        <taxon>Caryophyllales</taxon>
        <taxon>Chenopodiaceae</taxon>
        <taxon>Chenopodioideae</taxon>
        <taxon>Anserineae</taxon>
        <taxon>Spinacia</taxon>
    </lineage>
</organism>
<dbReference type="PANTHER" id="PTHR39104">
    <property type="entry name" value="AMINO ACID-LIGASE"/>
    <property type="match status" value="1"/>
</dbReference>
<dbReference type="Proteomes" id="UP000813463">
    <property type="component" value="Chromosome 1"/>
</dbReference>
<gene>
    <name evidence="2" type="primary">LOC110803592</name>
</gene>
<dbReference type="KEGG" id="soe:110803592"/>